<dbReference type="InterPro" id="IPR006638">
    <property type="entry name" value="Elp3/MiaA/NifB-like_rSAM"/>
</dbReference>
<dbReference type="EMBL" id="VNHM01000001">
    <property type="protein sequence ID" value="TYO97781.1"/>
    <property type="molecule type" value="Genomic_DNA"/>
</dbReference>
<sequence length="291" mass="32365">MHLEPPVFRPPSEAFSLIFQLTIGCRHNACTFCGMYKGKTYRVKTWEEIKGDIDICSAQMKGIKKVFLADGDALAADTPLILKTAFYLYKKFPGLKRISMYAGPKDILTKSVDELKEIHNAGISLLYLGVETGSDNILKTVCKGVSAKEMIQAGRKALQTGFELSVTIINGLGGTALWKEHALETAKVITAINPTYLGALTLMPVPNTVLYRQIQQGKFILPDAMQILREMKCLLENMDLTNCIFRTNHASNYLPLRGILNKDKNSLITILEQAISQPGTIPLRPEYRRGL</sequence>
<dbReference type="RefSeq" id="WP_166510151.1">
    <property type="nucleotide sequence ID" value="NZ_VNHM01000001.1"/>
</dbReference>
<keyword evidence="5" id="KW-0411">Iron-sulfur</keyword>
<evidence type="ECO:0000256" key="4">
    <source>
        <dbReference type="ARBA" id="ARBA00023004"/>
    </source>
</evidence>
<dbReference type="SUPFAM" id="SSF102114">
    <property type="entry name" value="Radical SAM enzymes"/>
    <property type="match status" value="1"/>
</dbReference>
<dbReference type="PANTHER" id="PTHR43409">
    <property type="entry name" value="ANAEROBIC MAGNESIUM-PROTOPORPHYRIN IX MONOMETHYL ESTER CYCLASE-RELATED"/>
    <property type="match status" value="1"/>
</dbReference>
<evidence type="ECO:0000256" key="5">
    <source>
        <dbReference type="ARBA" id="ARBA00023014"/>
    </source>
</evidence>
<dbReference type="Proteomes" id="UP000323166">
    <property type="component" value="Unassembled WGS sequence"/>
</dbReference>
<keyword evidence="8" id="KW-1185">Reference proteome</keyword>
<evidence type="ECO:0000259" key="6">
    <source>
        <dbReference type="PROSITE" id="PS51918"/>
    </source>
</evidence>
<dbReference type="InterPro" id="IPR007197">
    <property type="entry name" value="rSAM"/>
</dbReference>
<feature type="domain" description="Radical SAM core" evidence="6">
    <location>
        <begin position="9"/>
        <end position="241"/>
    </location>
</feature>
<evidence type="ECO:0000256" key="2">
    <source>
        <dbReference type="ARBA" id="ARBA00022691"/>
    </source>
</evidence>
<dbReference type="GO" id="GO:0003824">
    <property type="term" value="F:catalytic activity"/>
    <property type="evidence" value="ECO:0007669"/>
    <property type="project" value="InterPro"/>
</dbReference>
<evidence type="ECO:0000313" key="7">
    <source>
        <dbReference type="EMBL" id="TYO97781.1"/>
    </source>
</evidence>
<dbReference type="AlphaFoldDB" id="A0A5S4ZXH3"/>
<dbReference type="GO" id="GO:0046872">
    <property type="term" value="F:metal ion binding"/>
    <property type="evidence" value="ECO:0007669"/>
    <property type="project" value="UniProtKB-KW"/>
</dbReference>
<dbReference type="CDD" id="cd01335">
    <property type="entry name" value="Radical_SAM"/>
    <property type="match status" value="1"/>
</dbReference>
<accession>A0A5S4ZXH3</accession>
<organism evidence="7 8">
    <name type="scientific">Desulfallas thermosapovorans DSM 6562</name>
    <dbReference type="NCBI Taxonomy" id="1121431"/>
    <lineage>
        <taxon>Bacteria</taxon>
        <taxon>Bacillati</taxon>
        <taxon>Bacillota</taxon>
        <taxon>Clostridia</taxon>
        <taxon>Eubacteriales</taxon>
        <taxon>Desulfallaceae</taxon>
        <taxon>Desulfallas</taxon>
    </lineage>
</organism>
<keyword evidence="2" id="KW-0949">S-adenosyl-L-methionine</keyword>
<dbReference type="Pfam" id="PF04055">
    <property type="entry name" value="Radical_SAM"/>
    <property type="match status" value="1"/>
</dbReference>
<keyword evidence="4" id="KW-0408">Iron</keyword>
<gene>
    <name evidence="7" type="ORF">LX24_00064</name>
</gene>
<keyword evidence="3" id="KW-0479">Metal-binding</keyword>
<dbReference type="InterPro" id="IPR051198">
    <property type="entry name" value="BchE-like"/>
</dbReference>
<dbReference type="SMART" id="SM00729">
    <property type="entry name" value="Elp3"/>
    <property type="match status" value="1"/>
</dbReference>
<dbReference type="SFLD" id="SFLDG01095">
    <property type="entry name" value="Uncharacterised_Radical_SAM_Su"/>
    <property type="match status" value="1"/>
</dbReference>
<evidence type="ECO:0000256" key="3">
    <source>
        <dbReference type="ARBA" id="ARBA00022723"/>
    </source>
</evidence>
<dbReference type="PANTHER" id="PTHR43409:SF4">
    <property type="entry name" value="RADICAL SAM SUPERFAMILY PROTEIN"/>
    <property type="match status" value="1"/>
</dbReference>
<dbReference type="InterPro" id="IPR013785">
    <property type="entry name" value="Aldolase_TIM"/>
</dbReference>
<dbReference type="Gene3D" id="3.20.20.70">
    <property type="entry name" value="Aldolase class I"/>
    <property type="match status" value="1"/>
</dbReference>
<dbReference type="PROSITE" id="PS51918">
    <property type="entry name" value="RADICAL_SAM"/>
    <property type="match status" value="1"/>
</dbReference>
<dbReference type="SFLD" id="SFLDG01082">
    <property type="entry name" value="B12-binding_domain_containing"/>
    <property type="match status" value="1"/>
</dbReference>
<reference evidence="7 8" key="1">
    <citation type="submission" date="2019-07" db="EMBL/GenBank/DDBJ databases">
        <title>Genomic Encyclopedia of Type Strains, Phase I: the one thousand microbial genomes (KMG-I) project.</title>
        <authorList>
            <person name="Kyrpides N."/>
        </authorList>
    </citation>
    <scope>NUCLEOTIDE SEQUENCE [LARGE SCALE GENOMIC DNA]</scope>
    <source>
        <strain evidence="7 8">DSM 6562</strain>
    </source>
</reference>
<dbReference type="SFLD" id="SFLDS00029">
    <property type="entry name" value="Radical_SAM"/>
    <property type="match status" value="1"/>
</dbReference>
<dbReference type="InterPro" id="IPR058240">
    <property type="entry name" value="rSAM_sf"/>
</dbReference>
<comment type="caution">
    <text evidence="7">The sequence shown here is derived from an EMBL/GenBank/DDBJ whole genome shotgun (WGS) entry which is preliminary data.</text>
</comment>
<proteinExistence type="predicted"/>
<evidence type="ECO:0000313" key="8">
    <source>
        <dbReference type="Proteomes" id="UP000323166"/>
    </source>
</evidence>
<comment type="cofactor">
    <cofactor evidence="1">
        <name>[4Fe-4S] cluster</name>
        <dbReference type="ChEBI" id="CHEBI:49883"/>
    </cofactor>
</comment>
<protein>
    <submittedName>
        <fullName evidence="7">Radical SAM superfamily enzyme YgiQ (UPF0313 family)</fullName>
    </submittedName>
</protein>
<name>A0A5S4ZXH3_9FIRM</name>
<dbReference type="GO" id="GO:0051536">
    <property type="term" value="F:iron-sulfur cluster binding"/>
    <property type="evidence" value="ECO:0007669"/>
    <property type="project" value="UniProtKB-KW"/>
</dbReference>
<evidence type="ECO:0000256" key="1">
    <source>
        <dbReference type="ARBA" id="ARBA00001966"/>
    </source>
</evidence>